<protein>
    <recommendedName>
        <fullName evidence="8">RNA-binding S4 domain-containing protein</fullName>
    </recommendedName>
</protein>
<dbReference type="OrthoDB" id="3356781at2759"/>
<evidence type="ECO:0000256" key="5">
    <source>
        <dbReference type="ARBA" id="ARBA00023274"/>
    </source>
</evidence>
<dbReference type="InterPro" id="IPR036986">
    <property type="entry name" value="S4_RNA-bd_sf"/>
</dbReference>
<evidence type="ECO:0000256" key="4">
    <source>
        <dbReference type="ARBA" id="ARBA00022980"/>
    </source>
</evidence>
<dbReference type="GO" id="GO:0003735">
    <property type="term" value="F:structural constituent of ribosome"/>
    <property type="evidence" value="ECO:0007669"/>
    <property type="project" value="TreeGrafter"/>
</dbReference>
<evidence type="ECO:0000256" key="3">
    <source>
        <dbReference type="ARBA" id="ARBA00022884"/>
    </source>
</evidence>
<feature type="compositionally biased region" description="Polar residues" evidence="7">
    <location>
        <begin position="195"/>
        <end position="205"/>
    </location>
</feature>
<dbReference type="GO" id="GO:0042274">
    <property type="term" value="P:ribosomal small subunit biogenesis"/>
    <property type="evidence" value="ECO:0007669"/>
    <property type="project" value="TreeGrafter"/>
</dbReference>
<gene>
    <name evidence="9" type="ORF">O181_033730</name>
</gene>
<proteinExistence type="inferred from homology"/>
<comment type="caution">
    <text evidence="9">The sequence shown here is derived from an EMBL/GenBank/DDBJ whole genome shotgun (WGS) entry which is preliminary data.</text>
</comment>
<evidence type="ECO:0000313" key="10">
    <source>
        <dbReference type="Proteomes" id="UP000765509"/>
    </source>
</evidence>
<dbReference type="InterPro" id="IPR018079">
    <property type="entry name" value="Ribosomal_uS4_CS"/>
</dbReference>
<keyword evidence="2 6" id="KW-0699">rRNA-binding</keyword>
<keyword evidence="3 6" id="KW-0694">RNA-binding</keyword>
<keyword evidence="4" id="KW-0689">Ribosomal protein</keyword>
<dbReference type="EMBL" id="AVOT02012360">
    <property type="protein sequence ID" value="MBW0494015.1"/>
    <property type="molecule type" value="Genomic_DNA"/>
</dbReference>
<dbReference type="AlphaFoldDB" id="A0A9Q3D3K4"/>
<comment type="similarity">
    <text evidence="1">Belongs to the universal ribosomal protein uS4 family.</text>
</comment>
<keyword evidence="10" id="KW-1185">Reference proteome</keyword>
<dbReference type="GO" id="GO:0005763">
    <property type="term" value="C:mitochondrial small ribosomal subunit"/>
    <property type="evidence" value="ECO:0007669"/>
    <property type="project" value="TreeGrafter"/>
</dbReference>
<dbReference type="Pfam" id="PF01479">
    <property type="entry name" value="S4"/>
    <property type="match status" value="1"/>
</dbReference>
<dbReference type="PANTHER" id="PTHR11831">
    <property type="entry name" value="30S 40S RIBOSOMAL PROTEIN"/>
    <property type="match status" value="1"/>
</dbReference>
<accession>A0A9Q3D3K4</accession>
<evidence type="ECO:0000313" key="9">
    <source>
        <dbReference type="EMBL" id="MBW0494015.1"/>
    </source>
</evidence>
<evidence type="ECO:0000256" key="7">
    <source>
        <dbReference type="SAM" id="MobiDB-lite"/>
    </source>
</evidence>
<dbReference type="InterPro" id="IPR022801">
    <property type="entry name" value="Ribosomal_uS4"/>
</dbReference>
<dbReference type="SUPFAM" id="SSF55174">
    <property type="entry name" value="Alpha-L RNA-binding motif"/>
    <property type="match status" value="1"/>
</dbReference>
<evidence type="ECO:0000256" key="6">
    <source>
        <dbReference type="PROSITE-ProRule" id="PRU00182"/>
    </source>
</evidence>
<organism evidence="9 10">
    <name type="scientific">Austropuccinia psidii MF-1</name>
    <dbReference type="NCBI Taxonomy" id="1389203"/>
    <lineage>
        <taxon>Eukaryota</taxon>
        <taxon>Fungi</taxon>
        <taxon>Dikarya</taxon>
        <taxon>Basidiomycota</taxon>
        <taxon>Pucciniomycotina</taxon>
        <taxon>Pucciniomycetes</taxon>
        <taxon>Pucciniales</taxon>
        <taxon>Sphaerophragmiaceae</taxon>
        <taxon>Austropuccinia</taxon>
    </lineage>
</organism>
<reference evidence="9" key="1">
    <citation type="submission" date="2021-03" db="EMBL/GenBank/DDBJ databases">
        <title>Draft genome sequence of rust myrtle Austropuccinia psidii MF-1, a brazilian biotype.</title>
        <authorList>
            <person name="Quecine M.C."/>
            <person name="Pachon D.M.R."/>
            <person name="Bonatelli M.L."/>
            <person name="Correr F.H."/>
            <person name="Franceschini L.M."/>
            <person name="Leite T.F."/>
            <person name="Margarido G.R.A."/>
            <person name="Almeida C.A."/>
            <person name="Ferrarezi J.A."/>
            <person name="Labate C.A."/>
        </authorList>
    </citation>
    <scope>NUCLEOTIDE SEQUENCE</scope>
    <source>
        <strain evidence="9">MF-1</strain>
    </source>
</reference>
<dbReference type="InterPro" id="IPR002942">
    <property type="entry name" value="S4_RNA-bd"/>
</dbReference>
<feature type="region of interest" description="Disordered" evidence="7">
    <location>
        <begin position="187"/>
        <end position="258"/>
    </location>
</feature>
<dbReference type="PANTHER" id="PTHR11831:SF4">
    <property type="entry name" value="SMALL RIBOSOMAL SUBUNIT PROTEIN US4M"/>
    <property type="match status" value="1"/>
</dbReference>
<keyword evidence="5" id="KW-0687">Ribonucleoprotein</keyword>
<dbReference type="PROSITE" id="PS00632">
    <property type="entry name" value="RIBOSOMAL_S4"/>
    <property type="match status" value="1"/>
</dbReference>
<dbReference type="Proteomes" id="UP000765509">
    <property type="component" value="Unassembled WGS sequence"/>
</dbReference>
<dbReference type="CDD" id="cd00165">
    <property type="entry name" value="S4"/>
    <property type="match status" value="1"/>
</dbReference>
<sequence>MKNPYNIKKSLPRMSWHPQNLFNLYQRTYGPESKETNFSRSSKSVFWQRWKSKAVTRGYHGDWIQEKKFKRHYLPTSLPHLSKSSNLQLPYSAGHAKVPLAALMYQEIERRLDVAIFRSCFADSIYEARRMVVHGAVKLNGVRCKAAWTRLHPGDIFTVNPISIPMLNPGKTWPTNFGEPYIVDEKLQNPKKSPKLQSPISNESNALEEAPKTKTESPPDADQSQPINSNPVTPEADEEEPPNPPSETTNIISPSPHSPNLRFTLPPYASPFLFVPPYLEVSYRLCSSVYLRHPTAGPGYCEIPTPWDADGEVMRLAWEWYTRQGLGRRMRRERKEWDSIRDLKRNPFAEGHLRKHSIGGRVAVHGQYEGGRVGMARQGSGEPRLFPQP</sequence>
<feature type="domain" description="RNA-binding S4" evidence="8">
    <location>
        <begin position="110"/>
        <end position="171"/>
    </location>
</feature>
<dbReference type="GO" id="GO:0019843">
    <property type="term" value="F:rRNA binding"/>
    <property type="evidence" value="ECO:0007669"/>
    <property type="project" value="UniProtKB-KW"/>
</dbReference>
<dbReference type="SMART" id="SM00363">
    <property type="entry name" value="S4"/>
    <property type="match status" value="1"/>
</dbReference>
<evidence type="ECO:0000259" key="8">
    <source>
        <dbReference type="SMART" id="SM00363"/>
    </source>
</evidence>
<evidence type="ECO:0000256" key="1">
    <source>
        <dbReference type="ARBA" id="ARBA00007465"/>
    </source>
</evidence>
<evidence type="ECO:0000256" key="2">
    <source>
        <dbReference type="ARBA" id="ARBA00022730"/>
    </source>
</evidence>
<feature type="compositionally biased region" description="Polar residues" evidence="7">
    <location>
        <begin position="222"/>
        <end position="232"/>
    </location>
</feature>
<name>A0A9Q3D3K4_9BASI</name>
<dbReference type="Gene3D" id="3.10.290.10">
    <property type="entry name" value="RNA-binding S4 domain"/>
    <property type="match status" value="1"/>
</dbReference>
<dbReference type="PROSITE" id="PS50889">
    <property type="entry name" value="S4"/>
    <property type="match status" value="1"/>
</dbReference>